<name>A0AA97FAK3_9EURY</name>
<keyword evidence="4" id="KW-1185">Reference proteome</keyword>
<dbReference type="CDD" id="cd00130">
    <property type="entry name" value="PAS"/>
    <property type="match status" value="1"/>
</dbReference>
<dbReference type="Proteomes" id="UP001301797">
    <property type="component" value="Chromosome"/>
</dbReference>
<sequence length="681" mass="76995">MGLSEISGGIMDLNKKDKSEDSKLIFNREYNSSNPVYDLSVGANVVIDEKGKIIIANENFFSAIKKPYNCLGAGLPAKDLFSENDRERLSFFYHERIKDPYNSPKTSVFEITDSCGDKHDTTITAVRIPGTKRIFLSGIDRTNFKQNEYSYSPESGFFSDIITESLFYGEGFLLSDGSIPGQRKESIIITIGGRVAYANKPACRLFNLQEIGELIGTRFFDHVHKKSEKKFEELLINGELRKSVFFETELYLKNGKKLFVDLSVYPVSIKGLSGIQYVISDISEKKFREIEALSEKRQLEIINAILSNMISSFSLGDMLTNLLDLTLNELNFDLGIIYLKCEDGMKAEISSVSGIPMHFVEKNKTIDIRSWPNNLIFYAGQPKFVENLPESHISHPDIIFLEDIGAISYAALPLESDGTIIGAIYVAKEFEGSFTSFEKNTLQLISKEVGSLILHGLLQERLEKECSEEKQCLRIILDDISELNEEIFNSISGTGISATFVSDNRGVLCDKIIHTREIIHNLQVIDEKNSGYQNDLKPVCVDTSVHSSIFRYPNVEIKYENCGYFVYADDYLQEIFSNIIGYSLRKGGRNIRIAISSEVCEDMVKIYLDVIGFNLLNEEKTLFFGDFEEDNPELNSDNISQYVVFLLVNRYGGEINVLDRISADSFDGILFEIKLHSCRIN</sequence>
<proteinExistence type="predicted"/>
<dbReference type="InterPro" id="IPR029016">
    <property type="entry name" value="GAF-like_dom_sf"/>
</dbReference>
<protein>
    <submittedName>
        <fullName evidence="3">PAS domain S-box protein</fullName>
    </submittedName>
</protein>
<dbReference type="KEGG" id="mefw:F1737_03765"/>
<evidence type="ECO:0000313" key="3">
    <source>
        <dbReference type="EMBL" id="WOF15875.1"/>
    </source>
</evidence>
<dbReference type="Pfam" id="PF13426">
    <property type="entry name" value="PAS_9"/>
    <property type="match status" value="1"/>
</dbReference>
<dbReference type="EMBL" id="CP043875">
    <property type="protein sequence ID" value="WOF15875.1"/>
    <property type="molecule type" value="Genomic_DNA"/>
</dbReference>
<dbReference type="InterPro" id="IPR003018">
    <property type="entry name" value="GAF"/>
</dbReference>
<gene>
    <name evidence="3" type="ORF">F1737_03765</name>
</gene>
<evidence type="ECO:0000259" key="1">
    <source>
        <dbReference type="Pfam" id="PF13185"/>
    </source>
</evidence>
<reference evidence="3 4" key="1">
    <citation type="submission" date="2019-09" db="EMBL/GenBank/DDBJ databases">
        <title>The complete genome of Methanoplanus sp. FWC-SCC4.</title>
        <authorList>
            <person name="Chen S.-C."/>
            <person name="Zhou Y.-Z."/>
            <person name="Lai M.-C."/>
        </authorList>
    </citation>
    <scope>NUCLEOTIDE SEQUENCE [LARGE SCALE GENOMIC DNA]</scope>
    <source>
        <strain evidence="3 4">FWC-SCC4</strain>
    </source>
</reference>
<feature type="domain" description="GAF" evidence="1">
    <location>
        <begin position="315"/>
        <end position="452"/>
    </location>
</feature>
<evidence type="ECO:0000313" key="4">
    <source>
        <dbReference type="Proteomes" id="UP001301797"/>
    </source>
</evidence>
<dbReference type="AlphaFoldDB" id="A0AA97FAK3"/>
<accession>A0AA97FAK3</accession>
<feature type="domain" description="PAS" evidence="2">
    <location>
        <begin position="186"/>
        <end position="284"/>
    </location>
</feature>
<dbReference type="Pfam" id="PF13185">
    <property type="entry name" value="GAF_2"/>
    <property type="match status" value="1"/>
</dbReference>
<dbReference type="Gene3D" id="3.30.450.20">
    <property type="entry name" value="PAS domain"/>
    <property type="match status" value="1"/>
</dbReference>
<organism evidence="3 4">
    <name type="scientific">Methanochimaera problematica</name>
    <dbReference type="NCBI Taxonomy" id="2609417"/>
    <lineage>
        <taxon>Archaea</taxon>
        <taxon>Methanobacteriati</taxon>
        <taxon>Methanobacteriota</taxon>
        <taxon>Stenosarchaea group</taxon>
        <taxon>Methanomicrobia</taxon>
        <taxon>Methanomicrobiales</taxon>
        <taxon>Methanomicrobiaceae</taxon>
        <taxon>Methanochimaera</taxon>
    </lineage>
</organism>
<dbReference type="Gene3D" id="3.30.450.40">
    <property type="match status" value="1"/>
</dbReference>
<dbReference type="InterPro" id="IPR000014">
    <property type="entry name" value="PAS"/>
</dbReference>
<dbReference type="SUPFAM" id="SSF55781">
    <property type="entry name" value="GAF domain-like"/>
    <property type="match status" value="1"/>
</dbReference>
<dbReference type="NCBIfam" id="TIGR00229">
    <property type="entry name" value="sensory_box"/>
    <property type="match status" value="1"/>
</dbReference>
<evidence type="ECO:0000259" key="2">
    <source>
        <dbReference type="Pfam" id="PF13426"/>
    </source>
</evidence>
<dbReference type="SUPFAM" id="SSF55785">
    <property type="entry name" value="PYP-like sensor domain (PAS domain)"/>
    <property type="match status" value="1"/>
</dbReference>
<dbReference type="InterPro" id="IPR035965">
    <property type="entry name" value="PAS-like_dom_sf"/>
</dbReference>